<evidence type="ECO:0000256" key="17">
    <source>
        <dbReference type="RuleBase" id="RU000489"/>
    </source>
</evidence>
<keyword evidence="4" id="KW-1003">Cell membrane</keyword>
<feature type="region of interest" description="Disordered" evidence="18">
    <location>
        <begin position="351"/>
        <end position="449"/>
    </location>
</feature>
<feature type="region of interest" description="Disordered" evidence="18">
    <location>
        <begin position="465"/>
        <end position="495"/>
    </location>
</feature>
<dbReference type="Gene3D" id="3.20.20.80">
    <property type="entry name" value="Glycosidases"/>
    <property type="match status" value="1"/>
</dbReference>
<dbReference type="OMA" id="GTTCFAY"/>
<keyword evidence="9" id="KW-0146">Chitin degradation</keyword>
<dbReference type="InterPro" id="IPR050542">
    <property type="entry name" value="Glycosyl_Hydrlase18_Chitinase"/>
</dbReference>
<comment type="similarity">
    <text evidence="16">Belongs to the glycosyl hydrolase 18 family. Chitinase class III subfamily.</text>
</comment>
<evidence type="ECO:0000256" key="20">
    <source>
        <dbReference type="SAM" id="SignalP"/>
    </source>
</evidence>
<dbReference type="GO" id="GO:0005886">
    <property type="term" value="C:plasma membrane"/>
    <property type="evidence" value="ECO:0007669"/>
    <property type="project" value="UniProtKB-SubCell"/>
</dbReference>
<keyword evidence="23" id="KW-1185">Reference proteome</keyword>
<dbReference type="OrthoDB" id="6020543at2759"/>
<keyword evidence="19" id="KW-0812">Transmembrane</keyword>
<dbReference type="InterPro" id="IPR001579">
    <property type="entry name" value="Glyco_hydro_18_chit_AS"/>
</dbReference>
<reference evidence="22 23" key="1">
    <citation type="submission" date="2014-02" db="EMBL/GenBank/DDBJ databases">
        <title>The Genome Sequence of Trichophyton interdigitale MR816.</title>
        <authorList>
            <consortium name="The Broad Institute Genomics Platform"/>
            <person name="Cuomo C.A."/>
            <person name="White T.C."/>
            <person name="Graser Y."/>
            <person name="Martinez-Rossi N."/>
            <person name="Heitman J."/>
            <person name="Young S.K."/>
            <person name="Zeng Q."/>
            <person name="Gargeya S."/>
            <person name="Abouelleil A."/>
            <person name="Alvarado L."/>
            <person name="Chapman S.B."/>
            <person name="Gainer-Dewar J."/>
            <person name="Goldberg J."/>
            <person name="Griggs A."/>
            <person name="Gujja S."/>
            <person name="Hansen M."/>
            <person name="Howarth C."/>
            <person name="Imamovic A."/>
            <person name="Larimer J."/>
            <person name="Martinez D."/>
            <person name="Murphy C."/>
            <person name="Pearson M.D."/>
            <person name="Persinoti G."/>
            <person name="Poon T."/>
            <person name="Priest M."/>
            <person name="Roberts A.D."/>
            <person name="Saif S."/>
            <person name="Shea T.D."/>
            <person name="Sykes S.N."/>
            <person name="Wortman J."/>
            <person name="Nusbaum C."/>
            <person name="Birren B."/>
        </authorList>
    </citation>
    <scope>NUCLEOTIDE SEQUENCE [LARGE SCALE GENOMIC DNA]</scope>
    <source>
        <strain evidence="22 23">MR816</strain>
    </source>
</reference>
<keyword evidence="19" id="KW-1133">Transmembrane helix</keyword>
<keyword evidence="5" id="KW-0336">GPI-anchor</keyword>
<evidence type="ECO:0000256" key="12">
    <source>
        <dbReference type="ARBA" id="ARBA00023277"/>
    </source>
</evidence>
<dbReference type="SUPFAM" id="SSF51445">
    <property type="entry name" value="(Trans)glycosidases"/>
    <property type="match status" value="1"/>
</dbReference>
<dbReference type="EMBL" id="AOKY01000321">
    <property type="protein sequence ID" value="KDB23062.1"/>
    <property type="molecule type" value="Genomic_DNA"/>
</dbReference>
<evidence type="ECO:0000256" key="16">
    <source>
        <dbReference type="ARBA" id="ARBA00025727"/>
    </source>
</evidence>
<evidence type="ECO:0000256" key="5">
    <source>
        <dbReference type="ARBA" id="ARBA00022622"/>
    </source>
</evidence>
<dbReference type="Proteomes" id="UP000024533">
    <property type="component" value="Unassembled WGS sequence"/>
</dbReference>
<evidence type="ECO:0000259" key="21">
    <source>
        <dbReference type="PROSITE" id="PS51910"/>
    </source>
</evidence>
<comment type="subcellular location">
    <subcellularLocation>
        <location evidence="2">Cell membrane</location>
        <topology evidence="2">Lipid-anchor</topology>
        <topology evidence="2">GPI-anchor</topology>
    </subcellularLocation>
</comment>
<feature type="compositionally biased region" description="Low complexity" evidence="18">
    <location>
        <begin position="472"/>
        <end position="495"/>
    </location>
</feature>
<evidence type="ECO:0000256" key="4">
    <source>
        <dbReference type="ARBA" id="ARBA00022475"/>
    </source>
</evidence>
<accession>A0A059J6F5</accession>
<evidence type="ECO:0000256" key="19">
    <source>
        <dbReference type="SAM" id="Phobius"/>
    </source>
</evidence>
<evidence type="ECO:0000256" key="2">
    <source>
        <dbReference type="ARBA" id="ARBA00004609"/>
    </source>
</evidence>
<dbReference type="CDD" id="cd02877">
    <property type="entry name" value="GH18_hevamine_XipI_class_III"/>
    <property type="match status" value="1"/>
</dbReference>
<organism evidence="22 23">
    <name type="scientific">Trichophyton interdigitale (strain MR816)</name>
    <dbReference type="NCBI Taxonomy" id="1215338"/>
    <lineage>
        <taxon>Eukaryota</taxon>
        <taxon>Fungi</taxon>
        <taxon>Dikarya</taxon>
        <taxon>Ascomycota</taxon>
        <taxon>Pezizomycotina</taxon>
        <taxon>Eurotiomycetes</taxon>
        <taxon>Eurotiomycetidae</taxon>
        <taxon>Onygenales</taxon>
        <taxon>Arthrodermataceae</taxon>
        <taxon>Trichophyton</taxon>
    </lineage>
</organism>
<dbReference type="GO" id="GO:0006032">
    <property type="term" value="P:chitin catabolic process"/>
    <property type="evidence" value="ECO:0007669"/>
    <property type="project" value="UniProtKB-KW"/>
</dbReference>
<keyword evidence="7 20" id="KW-0732">Signal</keyword>
<dbReference type="InterPro" id="IPR001223">
    <property type="entry name" value="Glyco_hydro18_cat"/>
</dbReference>
<evidence type="ECO:0000313" key="23">
    <source>
        <dbReference type="Proteomes" id="UP000024533"/>
    </source>
</evidence>
<evidence type="ECO:0000256" key="13">
    <source>
        <dbReference type="ARBA" id="ARBA00023288"/>
    </source>
</evidence>
<sequence>MALPKTIMAFIAFISLLVSTAFAVDVFSTTNIVTYWGQGHNQKRLSHYCQQVEHDIIVIGFVNVFPDQGKGGWPGTNFGNQCYMGTYITPEGEETELLSSCHKIIEDIPFCKAAGKTIMLSLGGQAVDGSKTYSVKTRQSAVRFADFLWSAFGPVSPEWDGPRPFGDNVIDGFDFDIEVNGGANYEHMVERLRSNFATDPSRRYYLSAAPQCVLPDRNLGGVISSSAFDFIFVQFYNTPSCSAFNWAQNPSKSGFTFDSWVQFIRKGASRNAKLFIGLVGDHTRVSPHGEYTKDDKNYLALPDADRLIKAYMNKYRRNFGGVMIWDALTSDENKLVTGTYASNIKRLLLKNEPSRPTTTSKTVSSTKTSMPTTTSKSTVTTSTMSSTSKISSSTGSMPTMTTSTRTTSSTTTRSSTKTIPSTSPSPTTSTSTTSGHHNTTTTTTGTETQTSKTFITTTSIWSSGTGIGTGTGIPTITTTPRYPNTTFTSDTTVSPTMSDTTITLTVTSSMHQTSDTTLTIPTFTATSIQTSDISVSMSSGVTTSSTHQSSEITRPGPPHMSTTIASPSQTKTGHSATTAIVTTTFTSVCSTGITTITTTYTTVYCPETTPTPTAGNPRPPPGMGWTTIVTTCTKCASTSAIMTVTYPVMVPSEPMTPTQVPGTLPPPGTPGTGSGIPSPGTASNEPGSIGTLTGIFPPKPTMSVPPEMGGNGGDTTPVYAGGAGVVSPSFSIVFMVMCAIVYHIMQ</sequence>
<keyword evidence="13" id="KW-0449">Lipoprotein</keyword>
<feature type="compositionally biased region" description="Polar residues" evidence="18">
    <location>
        <begin position="560"/>
        <end position="571"/>
    </location>
</feature>
<dbReference type="PANTHER" id="PTHR45708:SF47">
    <property type="entry name" value="ENDOCHITINASE A"/>
    <property type="match status" value="1"/>
</dbReference>
<evidence type="ECO:0000313" key="22">
    <source>
        <dbReference type="EMBL" id="KDB23062.1"/>
    </source>
</evidence>
<comment type="catalytic activity">
    <reaction evidence="1">
        <text>Random endo-hydrolysis of N-acetyl-beta-D-glucosaminide (1-&gt;4)-beta-linkages in chitin and chitodextrins.</text>
        <dbReference type="EC" id="3.2.1.14"/>
    </reaction>
</comment>
<evidence type="ECO:0000256" key="14">
    <source>
        <dbReference type="ARBA" id="ARBA00023295"/>
    </source>
</evidence>
<dbReference type="Pfam" id="PF00704">
    <property type="entry name" value="Glyco_hydro_18"/>
    <property type="match status" value="1"/>
</dbReference>
<dbReference type="AlphaFoldDB" id="A0A059J6F5"/>
<dbReference type="GO" id="GO:0000272">
    <property type="term" value="P:polysaccharide catabolic process"/>
    <property type="evidence" value="ECO:0007669"/>
    <property type="project" value="UniProtKB-KW"/>
</dbReference>
<evidence type="ECO:0000256" key="18">
    <source>
        <dbReference type="SAM" id="MobiDB-lite"/>
    </source>
</evidence>
<dbReference type="PROSITE" id="PS01095">
    <property type="entry name" value="GH18_1"/>
    <property type="match status" value="1"/>
</dbReference>
<dbReference type="PANTHER" id="PTHR45708">
    <property type="entry name" value="ENDOCHITINASE"/>
    <property type="match status" value="1"/>
</dbReference>
<dbReference type="GO" id="GO:0008843">
    <property type="term" value="F:endochitinase activity"/>
    <property type="evidence" value="ECO:0007669"/>
    <property type="project" value="UniProtKB-EC"/>
</dbReference>
<dbReference type="PROSITE" id="PS51910">
    <property type="entry name" value="GH18_2"/>
    <property type="match status" value="1"/>
</dbReference>
<feature type="compositionally biased region" description="Low complexity" evidence="18">
    <location>
        <begin position="354"/>
        <end position="449"/>
    </location>
</feature>
<keyword evidence="14 17" id="KW-0326">Glycosidase</keyword>
<feature type="region of interest" description="Disordered" evidence="18">
    <location>
        <begin position="538"/>
        <end position="571"/>
    </location>
</feature>
<feature type="signal peptide" evidence="20">
    <location>
        <begin position="1"/>
        <end position="23"/>
    </location>
</feature>
<dbReference type="GO" id="GO:0005576">
    <property type="term" value="C:extracellular region"/>
    <property type="evidence" value="ECO:0007669"/>
    <property type="project" value="TreeGrafter"/>
</dbReference>
<evidence type="ECO:0000256" key="9">
    <source>
        <dbReference type="ARBA" id="ARBA00023024"/>
    </source>
</evidence>
<gene>
    <name evidence="22" type="ORF">H109_05020</name>
</gene>
<evidence type="ECO:0000256" key="1">
    <source>
        <dbReference type="ARBA" id="ARBA00000822"/>
    </source>
</evidence>
<keyword evidence="15" id="KW-0624">Polysaccharide degradation</keyword>
<dbReference type="GO" id="GO:0098552">
    <property type="term" value="C:side of membrane"/>
    <property type="evidence" value="ECO:0007669"/>
    <property type="project" value="UniProtKB-KW"/>
</dbReference>
<evidence type="ECO:0000256" key="3">
    <source>
        <dbReference type="ARBA" id="ARBA00012729"/>
    </source>
</evidence>
<evidence type="ECO:0000256" key="11">
    <source>
        <dbReference type="ARBA" id="ARBA00023180"/>
    </source>
</evidence>
<dbReference type="EC" id="3.2.1.14" evidence="3"/>
<feature type="region of interest" description="Disordered" evidence="18">
    <location>
        <begin position="655"/>
        <end position="705"/>
    </location>
</feature>
<feature type="domain" description="GH18" evidence="21">
    <location>
        <begin position="30"/>
        <end position="351"/>
    </location>
</feature>
<evidence type="ECO:0000256" key="6">
    <source>
        <dbReference type="ARBA" id="ARBA00022669"/>
    </source>
</evidence>
<dbReference type="GO" id="GO:0008061">
    <property type="term" value="F:chitin binding"/>
    <property type="evidence" value="ECO:0007669"/>
    <property type="project" value="UniProtKB-KW"/>
</dbReference>
<dbReference type="InterPro" id="IPR045321">
    <property type="entry name" value="Cts1-like"/>
</dbReference>
<dbReference type="InterPro" id="IPR017853">
    <property type="entry name" value="GH"/>
</dbReference>
<evidence type="ECO:0000256" key="7">
    <source>
        <dbReference type="ARBA" id="ARBA00022729"/>
    </source>
</evidence>
<dbReference type="STRING" id="1215338.A0A059J6F5"/>
<keyword evidence="10 19" id="KW-0472">Membrane</keyword>
<feature type="chain" id="PRO_5001575215" description="chitinase" evidence="20">
    <location>
        <begin position="24"/>
        <end position="746"/>
    </location>
</feature>
<feature type="transmembrane region" description="Helical" evidence="19">
    <location>
        <begin position="718"/>
        <end position="742"/>
    </location>
</feature>
<name>A0A059J6F5_TRIIM</name>
<evidence type="ECO:0000256" key="8">
    <source>
        <dbReference type="ARBA" id="ARBA00022801"/>
    </source>
</evidence>
<proteinExistence type="inferred from homology"/>
<protein>
    <recommendedName>
        <fullName evidence="3">chitinase</fullName>
        <ecNumber evidence="3">3.2.1.14</ecNumber>
    </recommendedName>
</protein>
<dbReference type="HOGENOM" id="CLU_007818_8_1_1"/>
<keyword evidence="12" id="KW-0119">Carbohydrate metabolism</keyword>
<keyword evidence="11" id="KW-0325">Glycoprotein</keyword>
<evidence type="ECO:0000256" key="15">
    <source>
        <dbReference type="ARBA" id="ARBA00023326"/>
    </source>
</evidence>
<comment type="caution">
    <text evidence="22">The sequence shown here is derived from an EMBL/GenBank/DDBJ whole genome shotgun (WGS) entry which is preliminary data.</text>
</comment>
<evidence type="ECO:0000256" key="10">
    <source>
        <dbReference type="ARBA" id="ARBA00023136"/>
    </source>
</evidence>
<keyword evidence="8 17" id="KW-0378">Hydrolase</keyword>
<keyword evidence="6" id="KW-0147">Chitin-binding</keyword>